<dbReference type="AlphaFoldDB" id="A0A9D4GMW5"/>
<reference evidence="1" key="1">
    <citation type="journal article" date="2019" name="bioRxiv">
        <title>The Genome of the Zebra Mussel, Dreissena polymorpha: A Resource for Invasive Species Research.</title>
        <authorList>
            <person name="McCartney M.A."/>
            <person name="Auch B."/>
            <person name="Kono T."/>
            <person name="Mallez S."/>
            <person name="Zhang Y."/>
            <person name="Obille A."/>
            <person name="Becker A."/>
            <person name="Abrahante J.E."/>
            <person name="Garbe J."/>
            <person name="Badalamenti J.P."/>
            <person name="Herman A."/>
            <person name="Mangelson H."/>
            <person name="Liachko I."/>
            <person name="Sullivan S."/>
            <person name="Sone E.D."/>
            <person name="Koren S."/>
            <person name="Silverstein K.A.T."/>
            <person name="Beckman K.B."/>
            <person name="Gohl D.M."/>
        </authorList>
    </citation>
    <scope>NUCLEOTIDE SEQUENCE</scope>
    <source>
        <strain evidence="1">Duluth1</strain>
        <tissue evidence="1">Whole animal</tissue>
    </source>
</reference>
<protein>
    <submittedName>
        <fullName evidence="1">Uncharacterized protein</fullName>
    </submittedName>
</protein>
<keyword evidence="2" id="KW-1185">Reference proteome</keyword>
<reference evidence="1" key="2">
    <citation type="submission" date="2020-11" db="EMBL/GenBank/DDBJ databases">
        <authorList>
            <person name="McCartney M.A."/>
            <person name="Auch B."/>
            <person name="Kono T."/>
            <person name="Mallez S."/>
            <person name="Becker A."/>
            <person name="Gohl D.M."/>
            <person name="Silverstein K.A.T."/>
            <person name="Koren S."/>
            <person name="Bechman K.B."/>
            <person name="Herman A."/>
            <person name="Abrahante J.E."/>
            <person name="Garbe J."/>
        </authorList>
    </citation>
    <scope>NUCLEOTIDE SEQUENCE</scope>
    <source>
        <strain evidence="1">Duluth1</strain>
        <tissue evidence="1">Whole animal</tissue>
    </source>
</reference>
<gene>
    <name evidence="1" type="ORF">DPMN_119925</name>
</gene>
<evidence type="ECO:0000313" key="2">
    <source>
        <dbReference type="Proteomes" id="UP000828390"/>
    </source>
</evidence>
<proteinExistence type="predicted"/>
<organism evidence="1 2">
    <name type="scientific">Dreissena polymorpha</name>
    <name type="common">Zebra mussel</name>
    <name type="synonym">Mytilus polymorpha</name>
    <dbReference type="NCBI Taxonomy" id="45954"/>
    <lineage>
        <taxon>Eukaryota</taxon>
        <taxon>Metazoa</taxon>
        <taxon>Spiralia</taxon>
        <taxon>Lophotrochozoa</taxon>
        <taxon>Mollusca</taxon>
        <taxon>Bivalvia</taxon>
        <taxon>Autobranchia</taxon>
        <taxon>Heteroconchia</taxon>
        <taxon>Euheterodonta</taxon>
        <taxon>Imparidentia</taxon>
        <taxon>Neoheterodontei</taxon>
        <taxon>Myida</taxon>
        <taxon>Dreissenoidea</taxon>
        <taxon>Dreissenidae</taxon>
        <taxon>Dreissena</taxon>
    </lineage>
</organism>
<sequence>MDARRTQDHDICPAGLWPVELIRPETFQFLQLDVSSPAVWQSEISNLMPSSQVA</sequence>
<accession>A0A9D4GMW5</accession>
<evidence type="ECO:0000313" key="1">
    <source>
        <dbReference type="EMBL" id="KAH3818321.1"/>
    </source>
</evidence>
<dbReference type="Proteomes" id="UP000828390">
    <property type="component" value="Unassembled WGS sequence"/>
</dbReference>
<dbReference type="EMBL" id="JAIWYP010000005">
    <property type="protein sequence ID" value="KAH3818321.1"/>
    <property type="molecule type" value="Genomic_DNA"/>
</dbReference>
<comment type="caution">
    <text evidence="1">The sequence shown here is derived from an EMBL/GenBank/DDBJ whole genome shotgun (WGS) entry which is preliminary data.</text>
</comment>
<name>A0A9D4GMW5_DREPO</name>